<dbReference type="RefSeq" id="WP_139921781.1">
    <property type="nucleotide sequence ID" value="NZ_CBCSLE010000226.1"/>
</dbReference>
<dbReference type="EMBL" id="JAAAPK010000013">
    <property type="protein sequence ID" value="NBC45353.1"/>
    <property type="molecule type" value="Genomic_DNA"/>
</dbReference>
<feature type="domain" description="IraD/Gp25-like" evidence="2">
    <location>
        <begin position="27"/>
        <end position="117"/>
    </location>
</feature>
<name>A0A7X4YH62_9BACT</name>
<dbReference type="Pfam" id="PF04965">
    <property type="entry name" value="GPW_gp25"/>
    <property type="match status" value="1"/>
</dbReference>
<evidence type="ECO:0000313" key="4">
    <source>
        <dbReference type="Proteomes" id="UP000537825"/>
    </source>
</evidence>
<organism evidence="3 4">
    <name type="scientific">Corallococcus exiguus</name>
    <dbReference type="NCBI Taxonomy" id="83462"/>
    <lineage>
        <taxon>Bacteria</taxon>
        <taxon>Pseudomonadati</taxon>
        <taxon>Myxococcota</taxon>
        <taxon>Myxococcia</taxon>
        <taxon>Myxococcales</taxon>
        <taxon>Cystobacterineae</taxon>
        <taxon>Myxococcaceae</taxon>
        <taxon>Corallococcus</taxon>
    </lineage>
</organism>
<feature type="region of interest" description="Disordered" evidence="1">
    <location>
        <begin position="1"/>
        <end position="20"/>
    </location>
</feature>
<proteinExistence type="predicted"/>
<protein>
    <submittedName>
        <fullName evidence="3">Phage tail protein</fullName>
    </submittedName>
</protein>
<evidence type="ECO:0000259" key="2">
    <source>
        <dbReference type="Pfam" id="PF04965"/>
    </source>
</evidence>
<dbReference type="InterPro" id="IPR007048">
    <property type="entry name" value="IraD/Gp25-like"/>
</dbReference>
<comment type="caution">
    <text evidence="3">The sequence shown here is derived from an EMBL/GenBank/DDBJ whole genome shotgun (WGS) entry which is preliminary data.</text>
</comment>
<gene>
    <name evidence="3" type="ORF">GTZ93_36685</name>
</gene>
<keyword evidence="4" id="KW-1185">Reference proteome</keyword>
<reference evidence="3 4" key="1">
    <citation type="submission" date="2020-01" db="EMBL/GenBank/DDBJ databases">
        <title>The draft genome sequence of Corallococcus exiguus DSM 14696.</title>
        <authorList>
            <person name="Zhang X."/>
            <person name="Zhu H."/>
        </authorList>
    </citation>
    <scope>NUCLEOTIDE SEQUENCE [LARGE SCALE GENOMIC DNA]</scope>
    <source>
        <strain evidence="3 4">DSM 14696</strain>
    </source>
</reference>
<dbReference type="Gene3D" id="3.10.450.40">
    <property type="match status" value="1"/>
</dbReference>
<dbReference type="Proteomes" id="UP000537825">
    <property type="component" value="Unassembled WGS sequence"/>
</dbReference>
<evidence type="ECO:0000313" key="3">
    <source>
        <dbReference type="EMBL" id="NBC45353.1"/>
    </source>
</evidence>
<dbReference type="AlphaFoldDB" id="A0A7X4YH62"/>
<evidence type="ECO:0000256" key="1">
    <source>
        <dbReference type="SAM" id="MobiDB-lite"/>
    </source>
</evidence>
<accession>A0A7X4YH62</accession>
<sequence length="130" mass="14656">MDTGKLLGRGISFPPRVGPDGRMQWSEGERNVRESIQVILTTERRERLFSPEFGGSLGQFLFEPNTATTRHRIAERITRELAQWEPRITVESVIVDEDPADSRTATATITYRLVATQARERVSLTVTLVG</sequence>
<dbReference type="SUPFAM" id="SSF160719">
    <property type="entry name" value="gpW/gp25-like"/>
    <property type="match status" value="1"/>
</dbReference>